<accession>A0A382ZA87</accession>
<name>A0A382ZA87_9ZZZZ</name>
<dbReference type="InterPro" id="IPR011546">
    <property type="entry name" value="Pept_M41_FtsH_extracell"/>
</dbReference>
<dbReference type="GO" id="GO:0005524">
    <property type="term" value="F:ATP binding"/>
    <property type="evidence" value="ECO:0007669"/>
    <property type="project" value="InterPro"/>
</dbReference>
<dbReference type="GO" id="GO:0008270">
    <property type="term" value="F:zinc ion binding"/>
    <property type="evidence" value="ECO:0007669"/>
    <property type="project" value="InterPro"/>
</dbReference>
<keyword evidence="3" id="KW-1133">Transmembrane helix</keyword>
<feature type="domain" description="Peptidase M41 FtsH extracellular" evidence="4">
    <location>
        <begin position="15"/>
        <end position="100"/>
    </location>
</feature>
<sequence length="169" mass="19438">MIIVMKKILQIYGLCILLLMVSFTIFNLNKSPQGGMETISYSEFKQEVLSGRVSDVTADGYTFFVQRRDGSEFKASYPSTQDPELMEDLMNQGVRVSAKAPEQPAIKFQQVWTIIMIIAFILFIWLPFALWAAYLASNRDQSKILWFFLTLIFPIAILFIAFKDKVKKN</sequence>
<keyword evidence="2" id="KW-0378">Hydrolase</keyword>
<proteinExistence type="predicted"/>
<dbReference type="GO" id="GO:0016020">
    <property type="term" value="C:membrane"/>
    <property type="evidence" value="ECO:0007669"/>
    <property type="project" value="InterPro"/>
</dbReference>
<organism evidence="5">
    <name type="scientific">marine metagenome</name>
    <dbReference type="NCBI Taxonomy" id="408172"/>
    <lineage>
        <taxon>unclassified sequences</taxon>
        <taxon>metagenomes</taxon>
        <taxon>ecological metagenomes</taxon>
    </lineage>
</organism>
<evidence type="ECO:0000256" key="2">
    <source>
        <dbReference type="ARBA" id="ARBA00022801"/>
    </source>
</evidence>
<feature type="transmembrane region" description="Helical" evidence="3">
    <location>
        <begin position="111"/>
        <end position="132"/>
    </location>
</feature>
<protein>
    <recommendedName>
        <fullName evidence="4">Peptidase M41 FtsH extracellular domain-containing protein</fullName>
    </recommendedName>
</protein>
<dbReference type="Pfam" id="PF06480">
    <property type="entry name" value="FtsH_ext"/>
    <property type="match status" value="1"/>
</dbReference>
<keyword evidence="3" id="KW-0812">Transmembrane</keyword>
<keyword evidence="3" id="KW-0472">Membrane</keyword>
<dbReference type="EMBL" id="UINC01182288">
    <property type="protein sequence ID" value="SVD92417.1"/>
    <property type="molecule type" value="Genomic_DNA"/>
</dbReference>
<dbReference type="GO" id="GO:0004176">
    <property type="term" value="F:ATP-dependent peptidase activity"/>
    <property type="evidence" value="ECO:0007669"/>
    <property type="project" value="InterPro"/>
</dbReference>
<dbReference type="GO" id="GO:0004222">
    <property type="term" value="F:metalloendopeptidase activity"/>
    <property type="evidence" value="ECO:0007669"/>
    <property type="project" value="InterPro"/>
</dbReference>
<reference evidence="5" key="1">
    <citation type="submission" date="2018-05" db="EMBL/GenBank/DDBJ databases">
        <authorList>
            <person name="Lanie J.A."/>
            <person name="Ng W.-L."/>
            <person name="Kazmierczak K.M."/>
            <person name="Andrzejewski T.M."/>
            <person name="Davidsen T.M."/>
            <person name="Wayne K.J."/>
            <person name="Tettelin H."/>
            <person name="Glass J.I."/>
            <person name="Rusch D."/>
            <person name="Podicherti R."/>
            <person name="Tsui H.-C.T."/>
            <person name="Winkler M.E."/>
        </authorList>
    </citation>
    <scope>NUCLEOTIDE SEQUENCE</scope>
</reference>
<dbReference type="AlphaFoldDB" id="A0A382ZA87"/>
<feature type="transmembrane region" description="Helical" evidence="3">
    <location>
        <begin position="9"/>
        <end position="28"/>
    </location>
</feature>
<keyword evidence="1" id="KW-0645">Protease</keyword>
<dbReference type="Gene3D" id="3.30.720.210">
    <property type="match status" value="1"/>
</dbReference>
<dbReference type="GO" id="GO:0006508">
    <property type="term" value="P:proteolysis"/>
    <property type="evidence" value="ECO:0007669"/>
    <property type="project" value="UniProtKB-KW"/>
</dbReference>
<gene>
    <name evidence="5" type="ORF">METZ01_LOCUS445271</name>
</gene>
<feature type="transmembrane region" description="Helical" evidence="3">
    <location>
        <begin position="144"/>
        <end position="162"/>
    </location>
</feature>
<evidence type="ECO:0000256" key="1">
    <source>
        <dbReference type="ARBA" id="ARBA00022670"/>
    </source>
</evidence>
<evidence type="ECO:0000313" key="5">
    <source>
        <dbReference type="EMBL" id="SVD92417.1"/>
    </source>
</evidence>
<evidence type="ECO:0000259" key="4">
    <source>
        <dbReference type="Pfam" id="PF06480"/>
    </source>
</evidence>
<evidence type="ECO:0000256" key="3">
    <source>
        <dbReference type="SAM" id="Phobius"/>
    </source>
</evidence>